<proteinExistence type="predicted"/>
<keyword evidence="1 2" id="KW-0812">Transmembrane</keyword>
<dbReference type="RefSeq" id="WP_159548140.1">
    <property type="nucleotide sequence ID" value="NZ_CP035042.1"/>
</dbReference>
<feature type="transmembrane region" description="Helical" evidence="1">
    <location>
        <begin position="42"/>
        <end position="65"/>
    </location>
</feature>
<evidence type="ECO:0000313" key="2">
    <source>
        <dbReference type="EMBL" id="QHC48486.1"/>
    </source>
</evidence>
<dbReference type="Proteomes" id="UP000464013">
    <property type="component" value="Chromosome"/>
</dbReference>
<evidence type="ECO:0000256" key="1">
    <source>
        <dbReference type="SAM" id="Phobius"/>
    </source>
</evidence>
<keyword evidence="3" id="KW-1185">Reference proteome</keyword>
<dbReference type="EMBL" id="CP035042">
    <property type="protein sequence ID" value="QHC48486.1"/>
    <property type="molecule type" value="Genomic_DNA"/>
</dbReference>
<protein>
    <submittedName>
        <fullName evidence="2">Transmembrane sensor/regulator PpyR</fullName>
    </submittedName>
</protein>
<name>A0A6I6SIL0_9GAMM</name>
<dbReference type="KEGG" id="htx:EKK97_01200"/>
<organism evidence="2 3">
    <name type="scientific">Billgrantia tianxiuensis</name>
    <dbReference type="NCBI Taxonomy" id="2497861"/>
    <lineage>
        <taxon>Bacteria</taxon>
        <taxon>Pseudomonadati</taxon>
        <taxon>Pseudomonadota</taxon>
        <taxon>Gammaproteobacteria</taxon>
        <taxon>Oceanospirillales</taxon>
        <taxon>Halomonadaceae</taxon>
        <taxon>Billgrantia</taxon>
    </lineage>
</organism>
<keyword evidence="1" id="KW-0472">Membrane</keyword>
<accession>A0A6I6SIL0</accession>
<feature type="transmembrane region" description="Helical" evidence="1">
    <location>
        <begin position="12"/>
        <end position="36"/>
    </location>
</feature>
<dbReference type="OrthoDB" id="6905559at2"/>
<keyword evidence="1" id="KW-1133">Transmembrane helix</keyword>
<evidence type="ECO:0000313" key="3">
    <source>
        <dbReference type="Proteomes" id="UP000464013"/>
    </source>
</evidence>
<sequence>MRRYFDDPQCAHALGNALLLLGLVLLGVGVTGGYLIDGRLSLIAQVLAHVLIILGPTLVKLGYILRINARHRLHLTY</sequence>
<gene>
    <name evidence="2" type="ORF">EKK97_01200</name>
</gene>
<dbReference type="AlphaFoldDB" id="A0A6I6SIL0"/>
<reference evidence="2 3" key="1">
    <citation type="submission" date="2019-01" db="EMBL/GenBank/DDBJ databases">
        <title>Complete genome of a denitifying bacterium Halomons sp. BC-M4-5.</title>
        <authorList>
            <person name="Wang L."/>
            <person name="Shao Z."/>
        </authorList>
    </citation>
    <scope>NUCLEOTIDE SEQUENCE [LARGE SCALE GENOMIC DNA]</scope>
    <source>
        <strain evidence="2 3">BC-M4-5</strain>
    </source>
</reference>